<organism evidence="2 3">
    <name type="scientific">Miscanthus lutarioriparius</name>
    <dbReference type="NCBI Taxonomy" id="422564"/>
    <lineage>
        <taxon>Eukaryota</taxon>
        <taxon>Viridiplantae</taxon>
        <taxon>Streptophyta</taxon>
        <taxon>Embryophyta</taxon>
        <taxon>Tracheophyta</taxon>
        <taxon>Spermatophyta</taxon>
        <taxon>Magnoliopsida</taxon>
        <taxon>Liliopsida</taxon>
        <taxon>Poales</taxon>
        <taxon>Poaceae</taxon>
        <taxon>PACMAD clade</taxon>
        <taxon>Panicoideae</taxon>
        <taxon>Andropogonodae</taxon>
        <taxon>Andropogoneae</taxon>
        <taxon>Saccharinae</taxon>
        <taxon>Miscanthus</taxon>
    </lineage>
</organism>
<protein>
    <submittedName>
        <fullName evidence="2">Uncharacterized protein</fullName>
    </submittedName>
</protein>
<sequence>MDRKESCCRCRLPPLPDPAAPASGGGATAVSISALVPSGDDQEGAAAKRFLGFSDFGLQRRGALRGLVRQMQRCQEPTKDAGTEKVKSKVVYMLRTLSIKKAGSESSSAHHCQRRMSPKIDISDCIYPGTASRRTLVTGTTICHFGVVLPWSLELPSIRSERGEQQIKMEEV</sequence>
<dbReference type="AlphaFoldDB" id="A0A811RWC4"/>
<keyword evidence="3" id="KW-1185">Reference proteome</keyword>
<accession>A0A811RWC4</accession>
<gene>
    <name evidence="2" type="ORF">NCGR_LOCUS57667</name>
</gene>
<dbReference type="EMBL" id="CAJGYO010000017">
    <property type="protein sequence ID" value="CAD6333569.1"/>
    <property type="molecule type" value="Genomic_DNA"/>
</dbReference>
<reference evidence="2" key="1">
    <citation type="submission" date="2020-10" db="EMBL/GenBank/DDBJ databases">
        <authorList>
            <person name="Han B."/>
            <person name="Lu T."/>
            <person name="Zhao Q."/>
            <person name="Huang X."/>
            <person name="Zhao Y."/>
        </authorList>
    </citation>
    <scope>NUCLEOTIDE SEQUENCE</scope>
</reference>
<comment type="caution">
    <text evidence="2">The sequence shown here is derived from an EMBL/GenBank/DDBJ whole genome shotgun (WGS) entry which is preliminary data.</text>
</comment>
<evidence type="ECO:0000313" key="3">
    <source>
        <dbReference type="Proteomes" id="UP000604825"/>
    </source>
</evidence>
<feature type="region of interest" description="Disordered" evidence="1">
    <location>
        <begin position="1"/>
        <end position="27"/>
    </location>
</feature>
<evidence type="ECO:0000256" key="1">
    <source>
        <dbReference type="SAM" id="MobiDB-lite"/>
    </source>
</evidence>
<name>A0A811RWC4_9POAL</name>
<evidence type="ECO:0000313" key="2">
    <source>
        <dbReference type="EMBL" id="CAD6333569.1"/>
    </source>
</evidence>
<dbReference type="Proteomes" id="UP000604825">
    <property type="component" value="Unassembled WGS sequence"/>
</dbReference>
<proteinExistence type="predicted"/>